<name>H2L2E2_CAEEL</name>
<sequence>MKIILFIAIIFVCNLSETNGADIPICLVCSGTISILETDDQARILLKLVCDSIENQIFATGCRHLAQAIHATHTWPILKFVLNTVKGPICSQICS</sequence>
<dbReference type="RefSeq" id="NP_001251125.1">
    <property type="nucleotide sequence ID" value="NM_001264196.2"/>
</dbReference>
<dbReference type="InParanoid" id="H2L2E2"/>
<keyword evidence="1" id="KW-0732">Signal</keyword>
<accession>H2L2E2</accession>
<dbReference type="EMBL" id="BX284601">
    <property type="protein sequence ID" value="CCE72045.1"/>
    <property type="molecule type" value="Genomic_DNA"/>
</dbReference>
<dbReference type="FunCoup" id="H2L2E2">
    <property type="interactions" value="165"/>
</dbReference>
<feature type="chain" id="PRO_5003563366" evidence="1">
    <location>
        <begin position="21"/>
        <end position="95"/>
    </location>
</feature>
<dbReference type="eggNOG" id="ENOG502TJ94">
    <property type="taxonomic scope" value="Eukaryota"/>
</dbReference>
<keyword evidence="3" id="KW-1185">Reference proteome</keyword>
<dbReference type="KEGG" id="cel:CELE_C41G7.15"/>
<dbReference type="PaxDb" id="6239-C41G7.15"/>
<dbReference type="Bgee" id="WBGene00219284">
    <property type="expression patterns" value="Expressed in adult organism"/>
</dbReference>
<protein>
    <submittedName>
        <fullName evidence="2">Saposin B-type domain-containing protein</fullName>
    </submittedName>
</protein>
<reference evidence="2 3" key="1">
    <citation type="journal article" date="1998" name="Science">
        <title>Genome sequence of the nematode C. elegans: a platform for investigating biology.</title>
        <authorList>
            <consortium name="The C. elegans sequencing consortium"/>
            <person name="Sulson J.E."/>
            <person name="Waterston R."/>
        </authorList>
    </citation>
    <scope>NUCLEOTIDE SEQUENCE [LARGE SCALE GENOMIC DNA]</scope>
    <source>
        <strain evidence="2 3">Bristol N2</strain>
    </source>
</reference>
<dbReference type="HOGENOM" id="CLU_2374654_0_0_1"/>
<feature type="signal peptide" evidence="1">
    <location>
        <begin position="1"/>
        <end position="20"/>
    </location>
</feature>
<dbReference type="CTD" id="13181508"/>
<dbReference type="WormBase" id="C41G7.15">
    <property type="protein sequence ID" value="CE46717"/>
    <property type="gene ID" value="WBGene00219284"/>
</dbReference>
<organism evidence="2 3">
    <name type="scientific">Caenorhabditis elegans</name>
    <dbReference type="NCBI Taxonomy" id="6239"/>
    <lineage>
        <taxon>Eukaryota</taxon>
        <taxon>Metazoa</taxon>
        <taxon>Ecdysozoa</taxon>
        <taxon>Nematoda</taxon>
        <taxon>Chromadorea</taxon>
        <taxon>Rhabditida</taxon>
        <taxon>Rhabditina</taxon>
        <taxon>Rhabditomorpha</taxon>
        <taxon>Rhabditoidea</taxon>
        <taxon>Rhabditidae</taxon>
        <taxon>Peloderinae</taxon>
        <taxon>Caenorhabditis</taxon>
    </lineage>
</organism>
<gene>
    <name evidence="2 4" type="ORF">C41G7.15</name>
    <name evidence="2" type="ORF">CELE_C41G7.15</name>
</gene>
<proteinExistence type="predicted"/>
<evidence type="ECO:0000313" key="4">
    <source>
        <dbReference type="WormBase" id="C41G7.15"/>
    </source>
</evidence>
<dbReference type="AGR" id="WB:WBGene00219284"/>
<evidence type="ECO:0000256" key="1">
    <source>
        <dbReference type="SAM" id="SignalP"/>
    </source>
</evidence>
<evidence type="ECO:0000313" key="3">
    <source>
        <dbReference type="Proteomes" id="UP000001940"/>
    </source>
</evidence>
<dbReference type="Proteomes" id="UP000001940">
    <property type="component" value="Chromosome I"/>
</dbReference>
<dbReference type="OrthoDB" id="10345811at2759"/>
<dbReference type="AlphaFoldDB" id="H2L2E2"/>
<dbReference type="OMA" id="IHATHTW"/>
<evidence type="ECO:0000313" key="2">
    <source>
        <dbReference type="EMBL" id="CCE72045.1"/>
    </source>
</evidence>
<dbReference type="GeneID" id="13181508"/>